<dbReference type="Pfam" id="PF07705">
    <property type="entry name" value="CARDB"/>
    <property type="match status" value="1"/>
</dbReference>
<sequence>DALAGTIDRLRKEKPGLSSANIPDAVQRVREIVGRGRNTRKLILVLSDGQRSNWRPMDLAAWNAALGQRVKGVEPTVRMYELPIAPAGGQPNLSMGDLVISPPVVGLNRPAAINATVINAGPVEVAATTARLVVDGKEMARQPLAALPAAQSRTIRFEHTFADPNSRWVEVRVDAQDGLDADNAAVASAFVWQTLPVLIIDGQLTSTGMDTSGSEAALRSFRRSQFLATAMLSDAPTADSPTLIKPTLVSVADGKLATLRLEDYALVVVNDVPQLPTAMQNKLLDYARGGHGVWFILGRATERGLVRDQLAAANLLHLDVADQQAAAEKPVGISVTDARHVTLAPFTSPERNVLTGMTTLKWWSVKPRDPDAKVMLATEAGDPLMFERPVGSNGGRVVVWTSPVDGTSGWNNWPTMRAFAPLVNVTVYHLASGWTKGQENRRLESGQPLVWTGPTNPPIGRAEVTLPDNTKAQVRPVVRDGRQIVRFSETYLPGRYELRFDQSELPPVYYGVGIDRRELDEAALTDDDRKWFASDDHKFVERTIAPADLAGTLG</sequence>
<accession>A0A6J4Q9G1</accession>
<dbReference type="InterPro" id="IPR013783">
    <property type="entry name" value="Ig-like_fold"/>
</dbReference>
<dbReference type="EMBL" id="CADCUQ010000851">
    <property type="protein sequence ID" value="CAA9434199.1"/>
    <property type="molecule type" value="Genomic_DNA"/>
</dbReference>
<dbReference type="Gene3D" id="2.60.40.10">
    <property type="entry name" value="Immunoglobulins"/>
    <property type="match status" value="1"/>
</dbReference>
<evidence type="ECO:0000259" key="1">
    <source>
        <dbReference type="Pfam" id="PF07705"/>
    </source>
</evidence>
<dbReference type="AlphaFoldDB" id="A0A6J4Q9G1"/>
<dbReference type="InterPro" id="IPR029062">
    <property type="entry name" value="Class_I_gatase-like"/>
</dbReference>
<feature type="non-terminal residue" evidence="2">
    <location>
        <position position="1"/>
    </location>
</feature>
<reference evidence="2" key="1">
    <citation type="submission" date="2020-02" db="EMBL/GenBank/DDBJ databases">
        <authorList>
            <person name="Meier V. D."/>
        </authorList>
    </citation>
    <scope>NUCLEOTIDE SEQUENCE</scope>
    <source>
        <strain evidence="2">AVDCRST_MAG64</strain>
    </source>
</reference>
<proteinExistence type="predicted"/>
<dbReference type="InterPro" id="IPR011635">
    <property type="entry name" value="CARDB"/>
</dbReference>
<dbReference type="Gene3D" id="3.40.50.880">
    <property type="match status" value="1"/>
</dbReference>
<gene>
    <name evidence="2" type="ORF">AVDCRST_MAG64-3709</name>
</gene>
<dbReference type="PANTHER" id="PTHR37464:SF1">
    <property type="entry name" value="BLL2463 PROTEIN"/>
    <property type="match status" value="1"/>
</dbReference>
<feature type="domain" description="CARDB" evidence="1">
    <location>
        <begin position="100"/>
        <end position="177"/>
    </location>
</feature>
<feature type="non-terminal residue" evidence="2">
    <location>
        <position position="554"/>
    </location>
</feature>
<protein>
    <recommendedName>
        <fullName evidence="1">CARDB domain-containing protein</fullName>
    </recommendedName>
</protein>
<evidence type="ECO:0000313" key="2">
    <source>
        <dbReference type="EMBL" id="CAA9434199.1"/>
    </source>
</evidence>
<dbReference type="PANTHER" id="PTHR37464">
    <property type="entry name" value="BLL2463 PROTEIN"/>
    <property type="match status" value="1"/>
</dbReference>
<name>A0A6J4Q9G1_9BACT</name>
<dbReference type="SUPFAM" id="SSF52317">
    <property type="entry name" value="Class I glutamine amidotransferase-like"/>
    <property type="match status" value="1"/>
</dbReference>
<organism evidence="2">
    <name type="scientific">uncultured Phycisphaerae bacterium</name>
    <dbReference type="NCBI Taxonomy" id="904963"/>
    <lineage>
        <taxon>Bacteria</taxon>
        <taxon>Pseudomonadati</taxon>
        <taxon>Planctomycetota</taxon>
        <taxon>Phycisphaerae</taxon>
        <taxon>environmental samples</taxon>
    </lineage>
</organism>